<reference evidence="1 2" key="1">
    <citation type="submission" date="2014-06" db="EMBL/GenBank/DDBJ databases">
        <authorList>
            <person name="Swart Estienne"/>
        </authorList>
    </citation>
    <scope>NUCLEOTIDE SEQUENCE [LARGE SCALE GENOMIC DNA]</scope>
    <source>
        <strain evidence="1 2">130c</strain>
    </source>
</reference>
<name>A0A077ZY55_STYLE</name>
<organism evidence="1 2">
    <name type="scientific">Stylonychia lemnae</name>
    <name type="common">Ciliate</name>
    <dbReference type="NCBI Taxonomy" id="5949"/>
    <lineage>
        <taxon>Eukaryota</taxon>
        <taxon>Sar</taxon>
        <taxon>Alveolata</taxon>
        <taxon>Ciliophora</taxon>
        <taxon>Intramacronucleata</taxon>
        <taxon>Spirotrichea</taxon>
        <taxon>Stichotrichia</taxon>
        <taxon>Sporadotrichida</taxon>
        <taxon>Oxytrichidae</taxon>
        <taxon>Stylonychinae</taxon>
        <taxon>Stylonychia</taxon>
    </lineage>
</organism>
<evidence type="ECO:0000313" key="2">
    <source>
        <dbReference type="Proteomes" id="UP000039865"/>
    </source>
</evidence>
<dbReference type="AlphaFoldDB" id="A0A077ZY55"/>
<dbReference type="EMBL" id="CCKQ01003447">
    <property type="protein sequence ID" value="CDW74562.1"/>
    <property type="molecule type" value="Genomic_DNA"/>
</dbReference>
<accession>A0A077ZY55</accession>
<protein>
    <submittedName>
        <fullName evidence="1">Uncharacterized protein</fullName>
    </submittedName>
</protein>
<proteinExistence type="predicted"/>
<keyword evidence="2" id="KW-1185">Reference proteome</keyword>
<dbReference type="Proteomes" id="UP000039865">
    <property type="component" value="Unassembled WGS sequence"/>
</dbReference>
<dbReference type="InParanoid" id="A0A077ZY55"/>
<sequence length="502" mass="58519">MSFSNMTPFSGGPDNNDFLMNNNNNIFGFSNQKKTIHPLTAVNQSRLNQIVKSPVKKIKPNQNFIAYLEERDEKGYLLSGQSPMQHMIERVREQKYNNNALRWTTEKNLRETRKNAMSKIQQSLKISSQNSNAYKNISTAENSVDITQISPPPEYKPVYNLSDFIMSKENSLEIKNKQERQYYSGQQSPEDFNNYIQVDNQNISCQGYNINEDNDDHQGRNEIIPTSRTHKSGGNNFESFRIQLLPGQENTFRSRITSKSIQTSNHATDNAIIQALNRAKKNDVSPRAILGLKEISQGDITRVYIKECKNQQIKYRFNDNNNISRKIPESELQNEINTDYKRVIANNRGNQVFSAFSPTARFTQKKLPYNVDQMDFSMLDVHDKLFVNKNELLYFNKQAGRKNIFLTPDQVKIMDEQAVKHQQKIQKLQQFKEMVKDNEKKYAVNKQWRVTFQYDEHKNVKQLKPWVKEMVRQIRGHTDGAKLSHFDINQIRGLKNHNDDSD</sequence>
<evidence type="ECO:0000313" key="1">
    <source>
        <dbReference type="EMBL" id="CDW74562.1"/>
    </source>
</evidence>
<gene>
    <name evidence="1" type="primary">Contig5349.g5725</name>
    <name evidence="1" type="ORF">STYLEM_3542</name>
</gene>